<dbReference type="CDD" id="cd04301">
    <property type="entry name" value="NAT_SF"/>
    <property type="match status" value="1"/>
</dbReference>
<dbReference type="Pfam" id="PF00583">
    <property type="entry name" value="Acetyltransf_1"/>
    <property type="match status" value="1"/>
</dbReference>
<reference evidence="2 3" key="1">
    <citation type="submission" date="2018-02" db="EMBL/GenBank/DDBJ databases">
        <authorList>
            <person name="Cohen D.B."/>
            <person name="Kent A.D."/>
        </authorList>
    </citation>
    <scope>NUCLEOTIDE SEQUENCE [LARGE SCALE GENOMIC DNA]</scope>
    <source>
        <strain evidence="2">1</strain>
    </source>
</reference>
<dbReference type="AlphaFoldDB" id="A0A2N9JM78"/>
<organism evidence="2 3">
    <name type="scientific">Micropruina glycogenica</name>
    <dbReference type="NCBI Taxonomy" id="75385"/>
    <lineage>
        <taxon>Bacteria</taxon>
        <taxon>Bacillati</taxon>
        <taxon>Actinomycetota</taxon>
        <taxon>Actinomycetes</taxon>
        <taxon>Propionibacteriales</taxon>
        <taxon>Nocardioidaceae</taxon>
        <taxon>Micropruina</taxon>
    </lineage>
</organism>
<dbReference type="InterPro" id="IPR000182">
    <property type="entry name" value="GNAT_dom"/>
</dbReference>
<dbReference type="InterPro" id="IPR016181">
    <property type="entry name" value="Acyl_CoA_acyltransferase"/>
</dbReference>
<feature type="domain" description="N-acetyltransferase" evidence="1">
    <location>
        <begin position="31"/>
        <end position="185"/>
    </location>
</feature>
<dbReference type="GO" id="GO:0016747">
    <property type="term" value="F:acyltransferase activity, transferring groups other than amino-acyl groups"/>
    <property type="evidence" value="ECO:0007669"/>
    <property type="project" value="InterPro"/>
</dbReference>
<dbReference type="RefSeq" id="WP_158681283.1">
    <property type="nucleotide sequence ID" value="NZ_BAAAGO010000009.1"/>
</dbReference>
<dbReference type="Proteomes" id="UP000238164">
    <property type="component" value="Chromosome 1"/>
</dbReference>
<dbReference type="SUPFAM" id="SSF55729">
    <property type="entry name" value="Acyl-CoA N-acyltransferases (Nat)"/>
    <property type="match status" value="2"/>
</dbReference>
<proteinExistence type="predicted"/>
<gene>
    <name evidence="2" type="ORF">MPLG2_3547</name>
</gene>
<protein>
    <recommendedName>
        <fullName evidence="1">N-acetyltransferase domain-containing protein</fullName>
    </recommendedName>
</protein>
<accession>A0A2N9JM78</accession>
<dbReference type="PROSITE" id="PS51186">
    <property type="entry name" value="GNAT"/>
    <property type="match status" value="1"/>
</dbReference>
<dbReference type="Gene3D" id="3.40.630.30">
    <property type="match status" value="1"/>
</dbReference>
<evidence type="ECO:0000259" key="1">
    <source>
        <dbReference type="PROSITE" id="PS51186"/>
    </source>
</evidence>
<evidence type="ECO:0000313" key="3">
    <source>
        <dbReference type="Proteomes" id="UP000238164"/>
    </source>
</evidence>
<dbReference type="OrthoDB" id="4119890at2"/>
<dbReference type="KEGG" id="mgg:MPLG2_3547"/>
<dbReference type="EMBL" id="LT985188">
    <property type="protein sequence ID" value="SPD88577.1"/>
    <property type="molecule type" value="Genomic_DNA"/>
</dbReference>
<sequence>MVAIVEVPPPTSADDPNAWAAMADTTLWSAETFDQLGYEDLNDPIETAASLAVPSSNRRTLRWVALDDADDHTTVVGSCTCSLTLRDNLGTAGVHAVVRPDRRRQGIGTALFDAAEQRAAAEGRHTVQSWVLQAARTRADDPGALAPREGSGFVDGNHASARFLLGRGYSLEQVEVHSLLRVPLPAAVIDPLESDAAAASESSYRLIAWADRCPDDIVDGLAEVRAAMADAPIAGLDFERQHWSADRVREVEQRWADAGVTTLATAAQHVETGELAGYTELIRFVTKADSAIQEDTVVIAAHRGHRLGMRLKTANLRLMAKQWPRVRRVHTWNADENDYMRSINIALGFRPESSEGGWQKVLG</sequence>
<name>A0A2N9JM78_9ACTN</name>
<evidence type="ECO:0000313" key="2">
    <source>
        <dbReference type="EMBL" id="SPD88577.1"/>
    </source>
</evidence>
<keyword evidence="3" id="KW-1185">Reference proteome</keyword>